<accession>A0A9D1M788</accession>
<name>A0A9D1M788_9BACT</name>
<evidence type="ECO:0000259" key="1">
    <source>
        <dbReference type="Pfam" id="PF06439"/>
    </source>
</evidence>
<dbReference type="Pfam" id="PF06439">
    <property type="entry name" value="3keto-disac_hyd"/>
    <property type="match status" value="1"/>
</dbReference>
<dbReference type="Proteomes" id="UP000824112">
    <property type="component" value="Unassembled WGS sequence"/>
</dbReference>
<evidence type="ECO:0000313" key="3">
    <source>
        <dbReference type="Proteomes" id="UP000824112"/>
    </source>
</evidence>
<comment type="caution">
    <text evidence="2">The sequence shown here is derived from an EMBL/GenBank/DDBJ whole genome shotgun (WGS) entry which is preliminary data.</text>
</comment>
<proteinExistence type="predicted"/>
<gene>
    <name evidence="2" type="ORF">IAB03_03910</name>
</gene>
<dbReference type="Gene3D" id="2.60.120.560">
    <property type="entry name" value="Exo-inulinase, domain 1"/>
    <property type="match status" value="1"/>
</dbReference>
<dbReference type="InterPro" id="IPR016195">
    <property type="entry name" value="Pol/histidinol_Pase-like"/>
</dbReference>
<organism evidence="2 3">
    <name type="scientific">Candidatus Gallibacteroides avistercoris</name>
    <dbReference type="NCBI Taxonomy" id="2840833"/>
    <lineage>
        <taxon>Bacteria</taxon>
        <taxon>Pseudomonadati</taxon>
        <taxon>Bacteroidota</taxon>
        <taxon>Bacteroidia</taxon>
        <taxon>Bacteroidales</taxon>
        <taxon>Bacteroidaceae</taxon>
        <taxon>Bacteroidaceae incertae sedis</taxon>
        <taxon>Candidatus Gallibacteroides</taxon>
    </lineage>
</organism>
<reference evidence="2" key="1">
    <citation type="submission" date="2020-10" db="EMBL/GenBank/DDBJ databases">
        <authorList>
            <person name="Gilroy R."/>
        </authorList>
    </citation>
    <scope>NUCLEOTIDE SEQUENCE</scope>
    <source>
        <strain evidence="2">CHK158-818</strain>
    </source>
</reference>
<dbReference type="EMBL" id="DVNA01000092">
    <property type="protein sequence ID" value="HIU54939.1"/>
    <property type="molecule type" value="Genomic_DNA"/>
</dbReference>
<dbReference type="GO" id="GO:0016787">
    <property type="term" value="F:hydrolase activity"/>
    <property type="evidence" value="ECO:0007669"/>
    <property type="project" value="InterPro"/>
</dbReference>
<reference evidence="2" key="2">
    <citation type="journal article" date="2021" name="PeerJ">
        <title>Extensive microbial diversity within the chicken gut microbiome revealed by metagenomics and culture.</title>
        <authorList>
            <person name="Gilroy R."/>
            <person name="Ravi A."/>
            <person name="Getino M."/>
            <person name="Pursley I."/>
            <person name="Horton D.L."/>
            <person name="Alikhan N.F."/>
            <person name="Baker D."/>
            <person name="Gharbi K."/>
            <person name="Hall N."/>
            <person name="Watson M."/>
            <person name="Adriaenssens E.M."/>
            <person name="Foster-Nyarko E."/>
            <person name="Jarju S."/>
            <person name="Secka A."/>
            <person name="Antonio M."/>
            <person name="Oren A."/>
            <person name="Chaudhuri R.R."/>
            <person name="La Ragione R."/>
            <person name="Hildebrand F."/>
            <person name="Pallen M.J."/>
        </authorList>
    </citation>
    <scope>NUCLEOTIDE SEQUENCE</scope>
    <source>
        <strain evidence="2">CHK158-818</strain>
    </source>
</reference>
<dbReference type="AlphaFoldDB" id="A0A9D1M788"/>
<dbReference type="SUPFAM" id="SSF89550">
    <property type="entry name" value="PHP domain-like"/>
    <property type="match status" value="1"/>
</dbReference>
<sequence length="497" mass="55917">MISLLLLWGTSCSYEGKELQMDNWTDALSGKKTELKGGKLLVSEGQKYLYDGKGSEEGFSNFEWKASVLTTPDAYATVAFHTDQEGKGYEVVLHNGAIDGTKKTGSLDAVRNLYRSLAEDGDIVSISRKSTGSSEKGLSVERNDIVTQGKWFPVQISVKGKNITVTVNGVEVVNYTEPENPYRTDNYRNRLLSSGTFAVTAQKGTVVLDSITVVPLAAETVNPEASTPIEEQNDAIIKLQQQNFPVIDYHVHLKGNLTKEMAHAMSMNYGINYGVAPNAGEGGVGRMLSNDKEVYEYFDEVKNLPFLCGVQGEGRKWTRDFSQKALGIFDYLFTDAMTIIDHKGRNSRIYRAEEVHYDGITKEQYMDHLVDQTVKILTNEPADIFANPTYVPDDMNSDYDKYWTDKRVDRVLDVLQKYNIALEINARYRIPSLDIIRKAKERGIKFTFGTNNVDADFGRLEYCVEAIEKCGLTPEDIWFPSMSVRSQRPVVLYNKFE</sequence>
<evidence type="ECO:0000313" key="2">
    <source>
        <dbReference type="EMBL" id="HIU54939.1"/>
    </source>
</evidence>
<feature type="domain" description="3-keto-alpha-glucoside-1,2-lyase/3-keto-2-hydroxy-glucal hydratase" evidence="1">
    <location>
        <begin position="16"/>
        <end position="212"/>
    </location>
</feature>
<dbReference type="Gene3D" id="3.20.20.140">
    <property type="entry name" value="Metal-dependent hydrolases"/>
    <property type="match status" value="1"/>
</dbReference>
<protein>
    <submittedName>
        <fullName evidence="2">DUF1080 domain-containing protein</fullName>
    </submittedName>
</protein>
<dbReference type="InterPro" id="IPR010496">
    <property type="entry name" value="AL/BT2_dom"/>
</dbReference>